<organism evidence="2 3">
    <name type="scientific">Ditylenchus dipsaci</name>
    <dbReference type="NCBI Taxonomy" id="166011"/>
    <lineage>
        <taxon>Eukaryota</taxon>
        <taxon>Metazoa</taxon>
        <taxon>Ecdysozoa</taxon>
        <taxon>Nematoda</taxon>
        <taxon>Chromadorea</taxon>
        <taxon>Rhabditida</taxon>
        <taxon>Tylenchina</taxon>
        <taxon>Tylenchomorpha</taxon>
        <taxon>Sphaerularioidea</taxon>
        <taxon>Anguinidae</taxon>
        <taxon>Anguininae</taxon>
        <taxon>Ditylenchus</taxon>
    </lineage>
</organism>
<accession>A0A915DA37</accession>
<evidence type="ECO:0000313" key="2">
    <source>
        <dbReference type="Proteomes" id="UP000887574"/>
    </source>
</evidence>
<protein>
    <submittedName>
        <fullName evidence="3">Uncharacterized protein</fullName>
    </submittedName>
</protein>
<evidence type="ECO:0000256" key="1">
    <source>
        <dbReference type="SAM" id="MobiDB-lite"/>
    </source>
</evidence>
<sequence>MKSVENRITNLEKKISQLDRLSKSTMKDVAHLKSDKHKCSVVVKRYPGKGEYKSDLVKKMDNFFTRHFPSVRFTIADAHRFDKWKEGSNISVRFLTVCMVKELLDVARMPENKGGFEGVFISADFPPNVRKKQFLEREKKREEAKSKEKETAEKIDAS</sequence>
<feature type="region of interest" description="Disordered" evidence="1">
    <location>
        <begin position="132"/>
        <end position="158"/>
    </location>
</feature>
<proteinExistence type="predicted"/>
<reference evidence="3" key="1">
    <citation type="submission" date="2022-11" db="UniProtKB">
        <authorList>
            <consortium name="WormBaseParasite"/>
        </authorList>
    </citation>
    <scope>IDENTIFICATION</scope>
</reference>
<evidence type="ECO:0000313" key="3">
    <source>
        <dbReference type="WBParaSite" id="jg17711"/>
    </source>
</evidence>
<dbReference type="AlphaFoldDB" id="A0A915DA37"/>
<dbReference type="Proteomes" id="UP000887574">
    <property type="component" value="Unplaced"/>
</dbReference>
<dbReference type="WBParaSite" id="jg17711">
    <property type="protein sequence ID" value="jg17711"/>
    <property type="gene ID" value="jg17711"/>
</dbReference>
<feature type="compositionally biased region" description="Basic and acidic residues" evidence="1">
    <location>
        <begin position="133"/>
        <end position="158"/>
    </location>
</feature>
<keyword evidence="2" id="KW-1185">Reference proteome</keyword>
<name>A0A915DA37_9BILA</name>